<feature type="domain" description="Rab-GAP TBC" evidence="2">
    <location>
        <begin position="1224"/>
        <end position="1590"/>
    </location>
</feature>
<feature type="region of interest" description="Disordered" evidence="1">
    <location>
        <begin position="78"/>
        <end position="121"/>
    </location>
</feature>
<accession>A0A7S4EKG8</accession>
<feature type="compositionally biased region" description="Basic and acidic residues" evidence="1">
    <location>
        <begin position="666"/>
        <end position="679"/>
    </location>
</feature>
<dbReference type="Gene3D" id="1.10.472.80">
    <property type="entry name" value="Ypt/Rab-GAP domain of gyp1p, domain 3"/>
    <property type="match status" value="1"/>
</dbReference>
<gene>
    <name evidence="3" type="ORF">PAUS00366_LOCUS12219</name>
</gene>
<feature type="region of interest" description="Disordered" evidence="1">
    <location>
        <begin position="855"/>
        <end position="884"/>
    </location>
</feature>
<dbReference type="SMART" id="SM00164">
    <property type="entry name" value="TBC"/>
    <property type="match status" value="1"/>
</dbReference>
<feature type="region of interest" description="Disordered" evidence="1">
    <location>
        <begin position="1312"/>
        <end position="1373"/>
    </location>
</feature>
<feature type="compositionally biased region" description="Pro residues" evidence="1">
    <location>
        <begin position="201"/>
        <end position="211"/>
    </location>
</feature>
<feature type="compositionally biased region" description="Polar residues" evidence="1">
    <location>
        <begin position="163"/>
        <end position="184"/>
    </location>
</feature>
<feature type="compositionally biased region" description="Basic and acidic residues" evidence="1">
    <location>
        <begin position="394"/>
        <end position="404"/>
    </location>
</feature>
<dbReference type="InterPro" id="IPR000195">
    <property type="entry name" value="Rab-GAP-TBC_dom"/>
</dbReference>
<dbReference type="InterPro" id="IPR050302">
    <property type="entry name" value="Rab_GAP_TBC_domain"/>
</dbReference>
<feature type="compositionally biased region" description="Basic and acidic residues" evidence="1">
    <location>
        <begin position="411"/>
        <end position="426"/>
    </location>
</feature>
<feature type="compositionally biased region" description="Basic and acidic residues" evidence="1">
    <location>
        <begin position="614"/>
        <end position="625"/>
    </location>
</feature>
<evidence type="ECO:0000259" key="2">
    <source>
        <dbReference type="PROSITE" id="PS50086"/>
    </source>
</evidence>
<feature type="compositionally biased region" description="Basic and acidic residues" evidence="1">
    <location>
        <begin position="434"/>
        <end position="445"/>
    </location>
</feature>
<feature type="compositionally biased region" description="Basic and acidic residues" evidence="1">
    <location>
        <begin position="872"/>
        <end position="882"/>
    </location>
</feature>
<feature type="compositionally biased region" description="Low complexity" evidence="1">
    <location>
        <begin position="805"/>
        <end position="817"/>
    </location>
</feature>
<feature type="compositionally biased region" description="Polar residues" evidence="1">
    <location>
        <begin position="341"/>
        <end position="350"/>
    </location>
</feature>
<proteinExistence type="predicted"/>
<dbReference type="PROSITE" id="PS50086">
    <property type="entry name" value="TBC_RABGAP"/>
    <property type="match status" value="1"/>
</dbReference>
<sequence>MMKEEMKHRTLTDGERGMLFDAQEAIDGAEEKAIINKRNDVKEDDKPLIGQLATSNSVEGSSAINNVPLEDRLKMYTAVEPDEDSVDNSADNSESDGQSGDSYNNEAEINAEYVNQYNEDEEVDEIEIEKSEEYLLPMDKSPICPDDIPTLQVAASAASMSSTQQCNVISTNSLESGENSSTHGQEAYDIPKTLEELKMAIPPPPPPPPGVPKKKKKKKKKSKKDVPLIAPPPVEKMKQWEEGQLRAENYVTEMKERLINSETKAFGASSEYFHFKPVDKSIEDSADSTNSMEGSKTAETARDASMPSPKQKGGNIVFVDEGLKAASFDSEGEESYHSEQECQGTPNDSETAVEELSLEEGKEQTMISALANDDSFESKEIVNPPCVDNAASFDSKEESHHSEQECQGSQKDSEIALEKQSLEGKEQNVTVALAKDDSFESKEMVQHSQTDSGIVAKEPSIEGKEQNVTVGLPHNDCFVSKEMVQGSQKYSDTAAEESSLECKEQNVIVALENDDSFESKEMVETPSVAKAASPDVQEVNYISELECQGSPIDSETAEEEPSLEEKEQAAISDLAIEDSLESKELVDTQCLDKASLHMQEANHISELGCRDSHKNNEINVEKPPLEEGIEDSVVSARATDEQKQEVNQCKNNDTIQPESPNAKTMLTKESHESEKVYEHDSISKIAEEVIRQNQQTVSLLSAPKNNMWRKEVADAMGLVERLEDEYDKEFPGIDSFLSPLLSEDEIAKKLSDEQGMAYQGISYLKTPSNPKLPSVGYASNEDTSDPHSSQDSLVGSEIEEKLSGDVQQSSSQSVSDVPKYELQRSGTQDTDCSDDVILTKDRLLSVEVCESPMKQENPTSIFSSPKAGTRSTKADGYGEKKKQSSNFERILTDSKMADKVAMASSAAANTFENRFPPRKERKLMPKNIVLSKTVDLSWFSKEVLKIEPPALEMDTNISEAALSLLQDREHFNCMCNYVADRINEVSIELKPGLKFSESILSSFDTENPFVSKGSMSTTSSGDSTVNSVEQQRVLLKPVILSDITMKLSNKYLAANFVSFLYMASKLSKVPSPFGDKNPFLAMIVSSSLKKIDDREATATMQELIFSELDGKVENLIDFVYKVKRSCDADMTVFAAATIVVDQTFESREEQEIENDFGRRFIVPESHPSPFETSILELPRIITAVVSFLGDPAALCRMKAVNKSCKRIIEDNEHKLMQDAVRIGGIDASLRPAFWMWIALEKCGVSSRQKNFTGSEEFNELEREAEEGKWHNVIQRDVARSFGNMPPHKTGAKFRSDSIVTALVTWGQNRIMKRGVKGGGEPVPTPETGQLNTQKQKIRRKATTISSPPWGCNEVGDASVQSDASSDAPTDTVSDWSAVSPKGSFVGSVNDPETLIDESTEEIALCGNLLSADVKADLQNKLSYILHSLAATYEDIGYCQGMDYVVAHLLRNLQDTIRLKAAKKILPAIVSSASSVNVDLPIDAENIEMINKDIDSCHVVEETIVRIMDTFFVNYNLRHMYWPELRCLKTCCRVFERLIQIKLPVLADHFEHHDLNVGLFALGWFQTLFLYLPSMPSATVCHMWDIWLVERSFKIFFRVGTAILFLSQPILLNHELEGMMTYLNTIPDATLLRPDILIPCALNIKVTNQMLQELEDEIMKNPY</sequence>
<dbReference type="Pfam" id="PF00566">
    <property type="entry name" value="RabGAP-TBC"/>
    <property type="match status" value="1"/>
</dbReference>
<dbReference type="EMBL" id="HBIX01016912">
    <property type="protein sequence ID" value="CAE0719465.1"/>
    <property type="molecule type" value="Transcribed_RNA"/>
</dbReference>
<dbReference type="GO" id="GO:0031267">
    <property type="term" value="F:small GTPase binding"/>
    <property type="evidence" value="ECO:0007669"/>
    <property type="project" value="TreeGrafter"/>
</dbReference>
<feature type="compositionally biased region" description="Polar residues" evidence="1">
    <location>
        <begin position="287"/>
        <end position="298"/>
    </location>
</feature>
<feature type="region of interest" description="Disordered" evidence="1">
    <location>
        <begin position="614"/>
        <end position="679"/>
    </location>
</feature>
<feature type="compositionally biased region" description="Polar residues" evidence="1">
    <location>
        <begin position="87"/>
        <end position="117"/>
    </location>
</feature>
<feature type="region of interest" description="Disordered" evidence="1">
    <location>
        <begin position="547"/>
        <end position="569"/>
    </location>
</feature>
<dbReference type="GO" id="GO:0005096">
    <property type="term" value="F:GTPase activator activity"/>
    <property type="evidence" value="ECO:0007669"/>
    <property type="project" value="TreeGrafter"/>
</dbReference>
<feature type="compositionally biased region" description="Polar residues" evidence="1">
    <location>
        <begin position="645"/>
        <end position="664"/>
    </location>
</feature>
<reference evidence="3" key="1">
    <citation type="submission" date="2021-01" db="EMBL/GenBank/DDBJ databases">
        <authorList>
            <person name="Corre E."/>
            <person name="Pelletier E."/>
            <person name="Niang G."/>
            <person name="Scheremetjew M."/>
            <person name="Finn R."/>
            <person name="Kale V."/>
            <person name="Holt S."/>
            <person name="Cochrane G."/>
            <person name="Meng A."/>
            <person name="Brown T."/>
            <person name="Cohen L."/>
        </authorList>
    </citation>
    <scope>NUCLEOTIDE SEQUENCE</scope>
    <source>
        <strain evidence="3">10249 10 AB</strain>
    </source>
</reference>
<evidence type="ECO:0000256" key="1">
    <source>
        <dbReference type="SAM" id="MobiDB-lite"/>
    </source>
</evidence>
<dbReference type="PANTHER" id="PTHR47219:SF9">
    <property type="entry name" value="GTPASE ACTIVATING PROTEIN AND CENTROSOME-ASSOCIATED, ISOFORM B"/>
    <property type="match status" value="1"/>
</dbReference>
<feature type="compositionally biased region" description="Basic residues" evidence="1">
    <location>
        <begin position="212"/>
        <end position="223"/>
    </location>
</feature>
<feature type="region of interest" description="Disordered" evidence="1">
    <location>
        <begin position="761"/>
        <end position="833"/>
    </location>
</feature>
<feature type="region of interest" description="Disordered" evidence="1">
    <location>
        <begin position="278"/>
        <end position="469"/>
    </location>
</feature>
<organism evidence="3">
    <name type="scientific">Pseudo-nitzschia australis</name>
    <dbReference type="NCBI Taxonomy" id="44445"/>
    <lineage>
        <taxon>Eukaryota</taxon>
        <taxon>Sar</taxon>
        <taxon>Stramenopiles</taxon>
        <taxon>Ochrophyta</taxon>
        <taxon>Bacillariophyta</taxon>
        <taxon>Bacillariophyceae</taxon>
        <taxon>Bacillariophycidae</taxon>
        <taxon>Bacillariales</taxon>
        <taxon>Bacillariaceae</taxon>
        <taxon>Pseudo-nitzschia</taxon>
    </lineage>
</organism>
<feature type="region of interest" description="Disordered" evidence="1">
    <location>
        <begin position="155"/>
        <end position="240"/>
    </location>
</feature>
<dbReference type="InterPro" id="IPR035969">
    <property type="entry name" value="Rab-GAP_TBC_sf"/>
</dbReference>
<dbReference type="PANTHER" id="PTHR47219">
    <property type="entry name" value="RAB GTPASE-ACTIVATING PROTEIN 1-LIKE"/>
    <property type="match status" value="1"/>
</dbReference>
<evidence type="ECO:0000313" key="3">
    <source>
        <dbReference type="EMBL" id="CAE0719465.1"/>
    </source>
</evidence>
<dbReference type="Gene3D" id="1.10.8.270">
    <property type="entry name" value="putative rabgap domain of human tbc1 domain family member 14 like domains"/>
    <property type="match status" value="1"/>
</dbReference>
<dbReference type="SUPFAM" id="SSF47923">
    <property type="entry name" value="Ypt/Rab-GAP domain of gyp1p"/>
    <property type="match status" value="2"/>
</dbReference>
<feature type="compositionally biased region" description="Low complexity" evidence="1">
    <location>
        <begin position="1356"/>
        <end position="1367"/>
    </location>
</feature>
<protein>
    <recommendedName>
        <fullName evidence="2">Rab-GAP TBC domain-containing protein</fullName>
    </recommendedName>
</protein>
<name>A0A7S4EKG8_9STRA</name>